<dbReference type="InterPro" id="IPR018376">
    <property type="entry name" value="Enoyl-CoA_hyd/isom_CS"/>
</dbReference>
<dbReference type="GO" id="GO:0006635">
    <property type="term" value="P:fatty acid beta-oxidation"/>
    <property type="evidence" value="ECO:0007669"/>
    <property type="project" value="TreeGrafter"/>
</dbReference>
<dbReference type="RefSeq" id="WP_066614129.1">
    <property type="nucleotide sequence ID" value="NZ_LQQU01000045.1"/>
</dbReference>
<sequence>MSTYTYLKTAQHERVAHIEIHRPAQRNALNEELVAELEAALDAADLDPATSVIVLSGTDKAFAAGADIGRMAEWDYHDVFLSDYVTRHWERARSVRKPIVAAVRGFAVGGGCELAMMCDLVVAGESARFGQPEVKIGTLPGMGGTQRLPRAIGKAKAMEWCLTGNFYGAAEAERAGLVSRVVADEAVLDTAFELARQMAGHSLPVLMMIKESVNRAFESSLSEGLLFERRVFHASFALEDQKEGMRAFVEKRAADFRHR</sequence>
<evidence type="ECO:0000313" key="4">
    <source>
        <dbReference type="EMBL" id="KZE27328.1"/>
    </source>
</evidence>
<dbReference type="PANTHER" id="PTHR11941">
    <property type="entry name" value="ENOYL-COA HYDRATASE-RELATED"/>
    <property type="match status" value="1"/>
</dbReference>
<proteinExistence type="inferred from homology"/>
<dbReference type="PROSITE" id="PS00166">
    <property type="entry name" value="ENOYL_COA_HYDRATASE"/>
    <property type="match status" value="1"/>
</dbReference>
<dbReference type="InterPro" id="IPR014748">
    <property type="entry name" value="Enoyl-CoA_hydra_C"/>
</dbReference>
<dbReference type="PANTHER" id="PTHR11941:SF54">
    <property type="entry name" value="ENOYL-COA HYDRATASE, MITOCHONDRIAL"/>
    <property type="match status" value="1"/>
</dbReference>
<dbReference type="OrthoDB" id="9775794at2"/>
<evidence type="ECO:0000256" key="1">
    <source>
        <dbReference type="ARBA" id="ARBA00005254"/>
    </source>
</evidence>
<organism evidence="4 5">
    <name type="scientific">Crenobacter luteus</name>
    <dbReference type="NCBI Taxonomy" id="1452487"/>
    <lineage>
        <taxon>Bacteria</taxon>
        <taxon>Pseudomonadati</taxon>
        <taxon>Pseudomonadota</taxon>
        <taxon>Betaproteobacteria</taxon>
        <taxon>Neisseriales</taxon>
        <taxon>Neisseriaceae</taxon>
        <taxon>Crenobacter</taxon>
    </lineage>
</organism>
<dbReference type="GO" id="GO:0016836">
    <property type="term" value="F:hydro-lyase activity"/>
    <property type="evidence" value="ECO:0007669"/>
    <property type="project" value="UniProtKB-ARBA"/>
</dbReference>
<gene>
    <name evidence="4" type="ORF">AVW16_01920</name>
</gene>
<dbReference type="Gene3D" id="1.10.12.10">
    <property type="entry name" value="Lyase 2-enoyl-coa Hydratase, Chain A, domain 2"/>
    <property type="match status" value="1"/>
</dbReference>
<accession>A0A161TME0</accession>
<dbReference type="Proteomes" id="UP000076625">
    <property type="component" value="Unassembled WGS sequence"/>
</dbReference>
<name>A0A161TME0_9NEIS</name>
<comment type="similarity">
    <text evidence="1 3">Belongs to the enoyl-CoA hydratase/isomerase family.</text>
</comment>
<keyword evidence="5" id="KW-1185">Reference proteome</keyword>
<dbReference type="InterPro" id="IPR001753">
    <property type="entry name" value="Enoyl-CoA_hydra/iso"/>
</dbReference>
<dbReference type="InterPro" id="IPR029045">
    <property type="entry name" value="ClpP/crotonase-like_dom_sf"/>
</dbReference>
<dbReference type="STRING" id="1452487.AVW16_01920"/>
<comment type="caution">
    <text evidence="4">The sequence shown here is derived from an EMBL/GenBank/DDBJ whole genome shotgun (WGS) entry which is preliminary data.</text>
</comment>
<evidence type="ECO:0000313" key="5">
    <source>
        <dbReference type="Proteomes" id="UP000076625"/>
    </source>
</evidence>
<reference evidence="5" key="1">
    <citation type="submission" date="2016-01" db="EMBL/GenBank/DDBJ databases">
        <title>Draft genome of Chromobacterium sp. F49.</title>
        <authorList>
            <person name="Hong K.W."/>
        </authorList>
    </citation>
    <scope>NUCLEOTIDE SEQUENCE [LARGE SCALE GENOMIC DNA]</scope>
    <source>
        <strain evidence="5">CN10</strain>
    </source>
</reference>
<protein>
    <submittedName>
        <fullName evidence="4">Enoyl-CoA hydratase</fullName>
    </submittedName>
</protein>
<dbReference type="EMBL" id="LQQU01000045">
    <property type="protein sequence ID" value="KZE27328.1"/>
    <property type="molecule type" value="Genomic_DNA"/>
</dbReference>
<dbReference type="FunFam" id="1.10.12.10:FF:000001">
    <property type="entry name" value="Probable enoyl-CoA hydratase, mitochondrial"/>
    <property type="match status" value="1"/>
</dbReference>
<evidence type="ECO:0000256" key="3">
    <source>
        <dbReference type="RuleBase" id="RU003707"/>
    </source>
</evidence>
<evidence type="ECO:0000256" key="2">
    <source>
        <dbReference type="ARBA" id="ARBA00023239"/>
    </source>
</evidence>
<dbReference type="CDD" id="cd06558">
    <property type="entry name" value="crotonase-like"/>
    <property type="match status" value="1"/>
</dbReference>
<keyword evidence="2" id="KW-0456">Lyase</keyword>
<dbReference type="AlphaFoldDB" id="A0A161TME0"/>
<dbReference type="SUPFAM" id="SSF52096">
    <property type="entry name" value="ClpP/crotonase"/>
    <property type="match status" value="1"/>
</dbReference>
<dbReference type="Pfam" id="PF00378">
    <property type="entry name" value="ECH_1"/>
    <property type="match status" value="1"/>
</dbReference>
<dbReference type="Gene3D" id="3.90.226.10">
    <property type="entry name" value="2-enoyl-CoA Hydratase, Chain A, domain 1"/>
    <property type="match status" value="1"/>
</dbReference>
<dbReference type="FunFam" id="3.90.226.10:FF:000009">
    <property type="entry name" value="Carnitinyl-CoA dehydratase"/>
    <property type="match status" value="1"/>
</dbReference>